<keyword evidence="7" id="KW-1133">Transmembrane helix</keyword>
<feature type="compositionally biased region" description="Low complexity" evidence="6">
    <location>
        <begin position="383"/>
        <end position="404"/>
    </location>
</feature>
<evidence type="ECO:0000259" key="8">
    <source>
        <dbReference type="PROSITE" id="PS50011"/>
    </source>
</evidence>
<dbReference type="EMBL" id="CP089984">
    <property type="protein sequence ID" value="WXB18893.1"/>
    <property type="molecule type" value="Genomic_DNA"/>
</dbReference>
<proteinExistence type="predicted"/>
<dbReference type="InterPro" id="IPR011009">
    <property type="entry name" value="Kinase-like_dom_sf"/>
</dbReference>
<keyword evidence="7" id="KW-0812">Transmembrane</keyword>
<evidence type="ECO:0000256" key="3">
    <source>
        <dbReference type="ARBA" id="ARBA00022777"/>
    </source>
</evidence>
<dbReference type="Gene3D" id="1.10.510.10">
    <property type="entry name" value="Transferase(Phosphotransferase) domain 1"/>
    <property type="match status" value="1"/>
</dbReference>
<evidence type="ECO:0000256" key="1">
    <source>
        <dbReference type="ARBA" id="ARBA00022679"/>
    </source>
</evidence>
<dbReference type="PANTHER" id="PTHR43289:SF6">
    <property type="entry name" value="SERINE_THREONINE-PROTEIN KINASE NEKL-3"/>
    <property type="match status" value="1"/>
</dbReference>
<keyword evidence="3 9" id="KW-0418">Kinase</keyword>
<evidence type="ECO:0000313" key="10">
    <source>
        <dbReference type="Proteomes" id="UP001370348"/>
    </source>
</evidence>
<evidence type="ECO:0000256" key="2">
    <source>
        <dbReference type="ARBA" id="ARBA00022741"/>
    </source>
</evidence>
<dbReference type="GO" id="GO:0016301">
    <property type="term" value="F:kinase activity"/>
    <property type="evidence" value="ECO:0007669"/>
    <property type="project" value="UniProtKB-KW"/>
</dbReference>
<dbReference type="InterPro" id="IPR017441">
    <property type="entry name" value="Protein_kinase_ATP_BS"/>
</dbReference>
<dbReference type="SUPFAM" id="SSF56112">
    <property type="entry name" value="Protein kinase-like (PK-like)"/>
    <property type="match status" value="1"/>
</dbReference>
<keyword evidence="4 5" id="KW-0067">ATP-binding</keyword>
<feature type="compositionally biased region" description="Low complexity" evidence="6">
    <location>
        <begin position="536"/>
        <end position="558"/>
    </location>
</feature>
<dbReference type="PROSITE" id="PS00107">
    <property type="entry name" value="PROTEIN_KINASE_ATP"/>
    <property type="match status" value="1"/>
</dbReference>
<feature type="compositionally biased region" description="Basic and acidic residues" evidence="6">
    <location>
        <begin position="405"/>
        <end position="420"/>
    </location>
</feature>
<name>A0ABZ2M8P5_9BACT</name>
<keyword evidence="2 5" id="KW-0547">Nucleotide-binding</keyword>
<gene>
    <name evidence="9" type="ORF">LZC94_16850</name>
</gene>
<keyword evidence="10" id="KW-1185">Reference proteome</keyword>
<dbReference type="PANTHER" id="PTHR43289">
    <property type="entry name" value="MITOGEN-ACTIVATED PROTEIN KINASE KINASE KINASE 20-RELATED"/>
    <property type="match status" value="1"/>
</dbReference>
<dbReference type="Gene3D" id="3.30.200.20">
    <property type="entry name" value="Phosphorylase Kinase, domain 1"/>
    <property type="match status" value="1"/>
</dbReference>
<dbReference type="InterPro" id="IPR000719">
    <property type="entry name" value="Prot_kinase_dom"/>
</dbReference>
<dbReference type="RefSeq" id="WP_394828518.1">
    <property type="nucleotide sequence ID" value="NZ_CP089984.1"/>
</dbReference>
<evidence type="ECO:0000256" key="6">
    <source>
        <dbReference type="SAM" id="MobiDB-lite"/>
    </source>
</evidence>
<feature type="binding site" evidence="5">
    <location>
        <position position="60"/>
    </location>
    <ligand>
        <name>ATP</name>
        <dbReference type="ChEBI" id="CHEBI:30616"/>
    </ligand>
</feature>
<reference evidence="9 10" key="1">
    <citation type="submission" date="2021-12" db="EMBL/GenBank/DDBJ databases">
        <title>Discovery of the Pendulisporaceae a myxobacterial family with distinct sporulation behavior and unique specialized metabolism.</title>
        <authorList>
            <person name="Garcia R."/>
            <person name="Popoff A."/>
            <person name="Bader C.D."/>
            <person name="Loehr J."/>
            <person name="Walesch S."/>
            <person name="Walt C."/>
            <person name="Boldt J."/>
            <person name="Bunk B."/>
            <person name="Haeckl F.J.F.P.J."/>
            <person name="Gunesch A.P."/>
            <person name="Birkelbach J."/>
            <person name="Nuebel U."/>
            <person name="Pietschmann T."/>
            <person name="Bach T."/>
            <person name="Mueller R."/>
        </authorList>
    </citation>
    <scope>NUCLEOTIDE SEQUENCE [LARGE SCALE GENOMIC DNA]</scope>
    <source>
        <strain evidence="9 10">MSr11954</strain>
    </source>
</reference>
<feature type="region of interest" description="Disordered" evidence="6">
    <location>
        <begin position="521"/>
        <end position="571"/>
    </location>
</feature>
<evidence type="ECO:0000256" key="7">
    <source>
        <dbReference type="SAM" id="Phobius"/>
    </source>
</evidence>
<keyword evidence="1" id="KW-0808">Transferase</keyword>
<dbReference type="PROSITE" id="PS00108">
    <property type="entry name" value="PROTEIN_KINASE_ST"/>
    <property type="match status" value="1"/>
</dbReference>
<dbReference type="CDD" id="cd14014">
    <property type="entry name" value="STKc_PknB_like"/>
    <property type="match status" value="1"/>
</dbReference>
<evidence type="ECO:0000256" key="4">
    <source>
        <dbReference type="ARBA" id="ARBA00022840"/>
    </source>
</evidence>
<feature type="domain" description="Protein kinase" evidence="8">
    <location>
        <begin position="32"/>
        <end position="306"/>
    </location>
</feature>
<protein>
    <submittedName>
        <fullName evidence="9">Protein kinase</fullName>
    </submittedName>
</protein>
<dbReference type="Pfam" id="PF00069">
    <property type="entry name" value="Pkinase"/>
    <property type="match status" value="1"/>
</dbReference>
<dbReference type="InterPro" id="IPR008271">
    <property type="entry name" value="Ser/Thr_kinase_AS"/>
</dbReference>
<evidence type="ECO:0000256" key="5">
    <source>
        <dbReference type="PROSITE-ProRule" id="PRU10141"/>
    </source>
</evidence>
<sequence length="571" mass="61856">MLYSASLGDLVVEENRAYGRAGRIGKVIRGKWRIDARLGEGATATVYAATHRNGHRVALKVLHPQFLRDEQIRTRFMREAYVGNAISHPGVVRVIDDDVTEDGAVFLVMELLEGESFEKRAERHGGRLPLAEVVWLLDTLLDVLAAAHERSVVHRDVKPENLFLTRDGRIKVLDFGFARMKEQAERGGSTEAATSLTKTGFILGTPDFMSPEQAGGRNSAVDGRSDLWSAAATAFCLISGQRVHPGAVTLHQHLLQTATARARSLGSVDPGLPASLVAVIDRALSLEPERRWSDAHAMRTALRAAVGSVAKPKTIFDDAQRLEQLQRMELDSEPDETLRSDLEATVVVDSSRLPPVHALPFDARHDESVIFVSTLEPQSGYDMAPAASGGARGAMSPPAGGAPPDTERMLRHDSAPEPRHPRPVHTPRPAGLGMEGRAPQALDPRQAADLGPGNRPPQAVDPRAPMPSESSRSGITAPRIRPSSFDRYFSRWIFFLVIATIAAIIYIIGLQRKRHMSARRSNAAQAQPVERAYTVPPGSATASTATSQAPQAPQGSQAAPPPQATTPAQRR</sequence>
<evidence type="ECO:0000313" key="9">
    <source>
        <dbReference type="EMBL" id="WXB18893.1"/>
    </source>
</evidence>
<feature type="region of interest" description="Disordered" evidence="6">
    <location>
        <begin position="379"/>
        <end position="480"/>
    </location>
</feature>
<accession>A0ABZ2M8P5</accession>
<organism evidence="9 10">
    <name type="scientific">Pendulispora albinea</name>
    <dbReference type="NCBI Taxonomy" id="2741071"/>
    <lineage>
        <taxon>Bacteria</taxon>
        <taxon>Pseudomonadati</taxon>
        <taxon>Myxococcota</taxon>
        <taxon>Myxococcia</taxon>
        <taxon>Myxococcales</taxon>
        <taxon>Sorangiineae</taxon>
        <taxon>Pendulisporaceae</taxon>
        <taxon>Pendulispora</taxon>
    </lineage>
</organism>
<dbReference type="Proteomes" id="UP001370348">
    <property type="component" value="Chromosome"/>
</dbReference>
<dbReference type="PROSITE" id="PS50011">
    <property type="entry name" value="PROTEIN_KINASE_DOM"/>
    <property type="match status" value="1"/>
</dbReference>
<feature type="transmembrane region" description="Helical" evidence="7">
    <location>
        <begin position="489"/>
        <end position="510"/>
    </location>
</feature>
<dbReference type="SMART" id="SM00220">
    <property type="entry name" value="S_TKc"/>
    <property type="match status" value="1"/>
</dbReference>
<keyword evidence="7" id="KW-0472">Membrane</keyword>